<organism evidence="8 10">
    <name type="scientific">Flavonifractor plautii</name>
    <name type="common">Fusobacterium plautii</name>
    <dbReference type="NCBI Taxonomy" id="292800"/>
    <lineage>
        <taxon>Bacteria</taxon>
        <taxon>Bacillati</taxon>
        <taxon>Bacillota</taxon>
        <taxon>Clostridia</taxon>
        <taxon>Eubacteriales</taxon>
        <taxon>Oscillospiraceae</taxon>
        <taxon>Flavonifractor</taxon>
    </lineage>
</organism>
<gene>
    <name evidence="8" type="ORF">ERS852411_01717</name>
    <name evidence="9" type="ORF">PNE06_20240</name>
</gene>
<dbReference type="EMBL" id="JAQLWV010000044">
    <property type="protein sequence ID" value="MDB7935419.1"/>
    <property type="molecule type" value="Genomic_DNA"/>
</dbReference>
<dbReference type="EMBL" id="CYZT01000111">
    <property type="protein sequence ID" value="CUO54092.1"/>
    <property type="molecule type" value="Genomic_DNA"/>
</dbReference>
<dbReference type="InterPro" id="IPR003841">
    <property type="entry name" value="Na/Pi_transpt"/>
</dbReference>
<evidence type="ECO:0000256" key="2">
    <source>
        <dbReference type="ARBA" id="ARBA00022475"/>
    </source>
</evidence>
<dbReference type="Gene3D" id="1.20.58.220">
    <property type="entry name" value="Phosphate transport system protein phou homolog 2, domain 2"/>
    <property type="match status" value="1"/>
</dbReference>
<protein>
    <submittedName>
        <fullName evidence="9">Na/Pi cotransporter family protein</fullName>
    </submittedName>
    <submittedName>
        <fullName evidence="8">Na/Pi-cotransporter II-related protein</fullName>
    </submittedName>
</protein>
<evidence type="ECO:0000256" key="4">
    <source>
        <dbReference type="ARBA" id="ARBA00022989"/>
    </source>
</evidence>
<keyword evidence="2" id="KW-1003">Cell membrane</keyword>
<dbReference type="InterPro" id="IPR004633">
    <property type="entry name" value="NaPi_cotrn-rel/YqeW-like"/>
</dbReference>
<evidence type="ECO:0000256" key="3">
    <source>
        <dbReference type="ARBA" id="ARBA00022692"/>
    </source>
</evidence>
<evidence type="ECO:0000256" key="5">
    <source>
        <dbReference type="ARBA" id="ARBA00023136"/>
    </source>
</evidence>
<dbReference type="GO" id="GO:0005436">
    <property type="term" value="F:sodium:phosphate symporter activity"/>
    <property type="evidence" value="ECO:0007669"/>
    <property type="project" value="InterPro"/>
</dbReference>
<evidence type="ECO:0000313" key="8">
    <source>
        <dbReference type="EMBL" id="CUO54092.1"/>
    </source>
</evidence>
<dbReference type="SUPFAM" id="SSF109755">
    <property type="entry name" value="PhoU-like"/>
    <property type="match status" value="1"/>
</dbReference>
<dbReference type="AlphaFoldDB" id="A0A174FUW7"/>
<feature type="transmembrane region" description="Helical" evidence="6">
    <location>
        <begin position="86"/>
        <end position="104"/>
    </location>
</feature>
<evidence type="ECO:0000313" key="10">
    <source>
        <dbReference type="Proteomes" id="UP000095746"/>
    </source>
</evidence>
<feature type="transmembrane region" description="Helical" evidence="6">
    <location>
        <begin position="116"/>
        <end position="137"/>
    </location>
</feature>
<dbReference type="Proteomes" id="UP000095746">
    <property type="component" value="Unassembled WGS sequence"/>
</dbReference>
<dbReference type="GO" id="GO:0005886">
    <property type="term" value="C:plasma membrane"/>
    <property type="evidence" value="ECO:0007669"/>
    <property type="project" value="UniProtKB-SubCell"/>
</dbReference>
<dbReference type="InterPro" id="IPR038078">
    <property type="entry name" value="PhoU-like_sf"/>
</dbReference>
<keyword evidence="3 6" id="KW-0812">Transmembrane</keyword>
<comment type="subcellular location">
    <subcellularLocation>
        <location evidence="1">Cell membrane</location>
        <topology evidence="1">Multi-pass membrane protein</topology>
    </subcellularLocation>
</comment>
<keyword evidence="5 6" id="KW-0472">Membrane</keyword>
<reference evidence="9" key="2">
    <citation type="submission" date="2023-01" db="EMBL/GenBank/DDBJ databases">
        <title>Human gut microbiome strain richness.</title>
        <authorList>
            <person name="Chen-Liaw A."/>
        </authorList>
    </citation>
    <scope>NUCLEOTIDE SEQUENCE</scope>
    <source>
        <strain evidence="9">1001287st1_F4_1001285I_161205</strain>
    </source>
</reference>
<dbReference type="InterPro" id="IPR026022">
    <property type="entry name" value="PhoU_dom"/>
</dbReference>
<feature type="transmembrane region" description="Helical" evidence="6">
    <location>
        <begin position="178"/>
        <end position="199"/>
    </location>
</feature>
<name>A0A174FUW7_FLAPL</name>
<feature type="transmembrane region" description="Helical" evidence="6">
    <location>
        <begin position="257"/>
        <end position="278"/>
    </location>
</feature>
<evidence type="ECO:0000256" key="6">
    <source>
        <dbReference type="SAM" id="Phobius"/>
    </source>
</evidence>
<feature type="transmembrane region" description="Helical" evidence="6">
    <location>
        <begin position="144"/>
        <end position="166"/>
    </location>
</feature>
<dbReference type="PANTHER" id="PTHR10010:SF46">
    <property type="entry name" value="SODIUM-DEPENDENT PHOSPHATE TRANSPORT PROTEIN 2B"/>
    <property type="match status" value="1"/>
</dbReference>
<dbReference type="Pfam" id="PF01895">
    <property type="entry name" value="PhoU"/>
    <property type="match status" value="2"/>
</dbReference>
<dbReference type="GO" id="GO:0044341">
    <property type="term" value="P:sodium-dependent phosphate transport"/>
    <property type="evidence" value="ECO:0007669"/>
    <property type="project" value="InterPro"/>
</dbReference>
<dbReference type="NCBIfam" id="NF037997">
    <property type="entry name" value="Na_Pi_symport"/>
    <property type="match status" value="1"/>
</dbReference>
<evidence type="ECO:0000256" key="1">
    <source>
        <dbReference type="ARBA" id="ARBA00004651"/>
    </source>
</evidence>
<feature type="domain" description="PhoU" evidence="7">
    <location>
        <begin position="459"/>
        <end position="540"/>
    </location>
</feature>
<feature type="transmembrane region" description="Helical" evidence="6">
    <location>
        <begin position="50"/>
        <end position="74"/>
    </location>
</feature>
<feature type="transmembrane region" description="Helical" evidence="6">
    <location>
        <begin position="290"/>
        <end position="310"/>
    </location>
</feature>
<dbReference type="Proteomes" id="UP001211173">
    <property type="component" value="Unassembled WGS sequence"/>
</dbReference>
<sequence>MDIANIVAMFGAIATFLFGMSTMTDGLEKLSSGRLEHILERLTSNVFKGVLLGAVVTGLIQSSAATTVMCVGFVNAGIMKLEQTVGIIMGANIGTTVTAQLLRLGDIDADNIVMMFLQPSFLGPILAVVGIIFYMFIKGGHKRIVGQIVLGLGLLFIGMNTMSSAVEPLKDLPEFQSVFTAFSNPLLGVAVGAAVTALLQSSSASMGILQAISTTGVVSFNIAMPLIMGQNIGTCITALISSVGASKNAKRTAMIHLFFNIIGSVFFLVVLYAGNALFRFPFWENTMDMGSIANLHLAFNIACTALLLPFHRQLVKLVKAVVPGDAEERELSVLDDRFLSSPSLALERAHDAVVQMSEFARDNYRLAVELIWKFDAKKLERLNETEVALDKLEGLLDNYLVKLTDRALTAEESTRVSELLHTLSDFERIGDYAVNVSESAVVLHDRNITFSPQARAELERLTAAVGETLDKTVACYQSRQRTLAVQVEPLEEVVDLIAATLKNRHVERLKAGECTIELGTQFLELLINLERMSDHCSNVALHILRQTSSPDDKVRIDSHAYMHELHHGGFNQEFDDLFQEYRTKYFQPIAGDPERV</sequence>
<dbReference type="Pfam" id="PF02690">
    <property type="entry name" value="Na_Pi_cotrans"/>
    <property type="match status" value="2"/>
</dbReference>
<dbReference type="NCBIfam" id="TIGR00704">
    <property type="entry name" value="NaPi_cotrn_rel"/>
    <property type="match status" value="1"/>
</dbReference>
<proteinExistence type="predicted"/>
<accession>A0A174FUW7</accession>
<feature type="domain" description="PhoU" evidence="7">
    <location>
        <begin position="354"/>
        <end position="439"/>
    </location>
</feature>
<evidence type="ECO:0000313" key="9">
    <source>
        <dbReference type="EMBL" id="MDB7935419.1"/>
    </source>
</evidence>
<dbReference type="PANTHER" id="PTHR10010">
    <property type="entry name" value="SOLUTE CARRIER FAMILY 34 SODIUM PHOSPHATE , MEMBER 2-RELATED"/>
    <property type="match status" value="1"/>
</dbReference>
<reference evidence="8 10" key="1">
    <citation type="submission" date="2015-09" db="EMBL/GenBank/DDBJ databases">
        <authorList>
            <consortium name="Pathogen Informatics"/>
        </authorList>
    </citation>
    <scope>NUCLEOTIDE SEQUENCE [LARGE SCALE GENOMIC DNA]</scope>
    <source>
        <strain evidence="8 10">2789STDY5608854</strain>
    </source>
</reference>
<dbReference type="RefSeq" id="WP_225123414.1">
    <property type="nucleotide sequence ID" value="NZ_BAABXT010000001.1"/>
</dbReference>
<keyword evidence="4 6" id="KW-1133">Transmembrane helix</keyword>
<evidence type="ECO:0000259" key="7">
    <source>
        <dbReference type="Pfam" id="PF01895"/>
    </source>
</evidence>